<evidence type="ECO:0000256" key="7">
    <source>
        <dbReference type="ARBA" id="ARBA00023196"/>
    </source>
</evidence>
<dbReference type="AlphaFoldDB" id="A0A286U046"/>
<dbReference type="NCBIfam" id="NF004871">
    <property type="entry name" value="PRK06228.1"/>
    <property type="match status" value="1"/>
</dbReference>
<dbReference type="InterPro" id="IPR001469">
    <property type="entry name" value="ATP_synth_F1_dsu/esu"/>
</dbReference>
<protein>
    <submittedName>
        <fullName evidence="9">F0F1-type ATP synthase, epsilon subunit</fullName>
    </submittedName>
</protein>
<evidence type="ECO:0000259" key="8">
    <source>
        <dbReference type="Pfam" id="PF02823"/>
    </source>
</evidence>
<dbReference type="Proteomes" id="UP000218542">
    <property type="component" value="Unassembled WGS sequence"/>
</dbReference>
<dbReference type="GO" id="GO:0045259">
    <property type="term" value="C:proton-transporting ATP synthase complex"/>
    <property type="evidence" value="ECO:0007669"/>
    <property type="project" value="UniProtKB-KW"/>
</dbReference>
<keyword evidence="4" id="KW-0813">Transport</keyword>
<dbReference type="InterPro" id="IPR036771">
    <property type="entry name" value="ATPsynth_dsu/esu_N"/>
</dbReference>
<dbReference type="EMBL" id="BAOS01000024">
    <property type="protein sequence ID" value="GAX61513.1"/>
    <property type="molecule type" value="Genomic_DNA"/>
</dbReference>
<dbReference type="NCBIfam" id="TIGR03166">
    <property type="entry name" value="alt_F1F0_F1_eps"/>
    <property type="match status" value="1"/>
</dbReference>
<proteinExistence type="inferred from homology"/>
<sequence>MLMPHIVGKRHYRIAQEIKKTLAFYEDLKVILPTEMLIEEEVVKVIAEAEDGSFCLKPKHVNFVATLVPGLLSFETTGGREQFLAVDEGTLVKCGAEVLVSTANAVQGPNLGMLKETAEKQFMIIDEKQINARSAVAKLEANLVRKFIEIGHE</sequence>
<comment type="caution">
    <text evidence="9">The sequence shown here is derived from an EMBL/GenBank/DDBJ whole genome shotgun (WGS) entry which is preliminary data.</text>
</comment>
<dbReference type="GO" id="GO:0012505">
    <property type="term" value="C:endomembrane system"/>
    <property type="evidence" value="ECO:0007669"/>
    <property type="project" value="UniProtKB-SubCell"/>
</dbReference>
<dbReference type="InterPro" id="IPR024037">
    <property type="entry name" value="Alt_ATP_synth_F1_esu"/>
</dbReference>
<accession>A0A286U046</accession>
<dbReference type="GO" id="GO:0046933">
    <property type="term" value="F:proton-transporting ATP synthase activity, rotational mechanism"/>
    <property type="evidence" value="ECO:0007669"/>
    <property type="project" value="InterPro"/>
</dbReference>
<comment type="similarity">
    <text evidence="3">Belongs to the ATPase epsilon chain family.</text>
</comment>
<dbReference type="Gene3D" id="2.60.15.10">
    <property type="entry name" value="F0F1 ATP synthase delta/epsilon subunit, N-terminal"/>
    <property type="match status" value="1"/>
</dbReference>
<dbReference type="InterPro" id="IPR020546">
    <property type="entry name" value="ATP_synth_F1_dsu/esu_N"/>
</dbReference>
<evidence type="ECO:0000256" key="1">
    <source>
        <dbReference type="ARBA" id="ARBA00003543"/>
    </source>
</evidence>
<evidence type="ECO:0000256" key="3">
    <source>
        <dbReference type="ARBA" id="ARBA00005712"/>
    </source>
</evidence>
<dbReference type="Pfam" id="PF02823">
    <property type="entry name" value="ATP-synt_DE_N"/>
    <property type="match status" value="1"/>
</dbReference>
<evidence type="ECO:0000256" key="4">
    <source>
        <dbReference type="ARBA" id="ARBA00022448"/>
    </source>
</evidence>
<comment type="function">
    <text evidence="1">Produces ATP from ADP in the presence of a proton gradient across the membrane.</text>
</comment>
<evidence type="ECO:0000256" key="5">
    <source>
        <dbReference type="ARBA" id="ARBA00023065"/>
    </source>
</evidence>
<evidence type="ECO:0000256" key="2">
    <source>
        <dbReference type="ARBA" id="ARBA00004184"/>
    </source>
</evidence>
<gene>
    <name evidence="9" type="primary">atpC</name>
    <name evidence="9" type="ORF">SCALIN_C24_0012</name>
</gene>
<feature type="domain" description="ATP synthase F1 complex delta/epsilon subunit N-terminal" evidence="8">
    <location>
        <begin position="28"/>
        <end position="105"/>
    </location>
</feature>
<comment type="subcellular location">
    <subcellularLocation>
        <location evidence="2">Endomembrane system</location>
        <topology evidence="2">Peripheral membrane protein</topology>
    </subcellularLocation>
</comment>
<dbReference type="SUPFAM" id="SSF51344">
    <property type="entry name" value="Epsilon subunit of F1F0-ATP synthase N-terminal domain"/>
    <property type="match status" value="1"/>
</dbReference>
<keyword evidence="6" id="KW-0472">Membrane</keyword>
<keyword evidence="7" id="KW-0139">CF(1)</keyword>
<keyword evidence="5" id="KW-0406">Ion transport</keyword>
<dbReference type="CDD" id="cd12152">
    <property type="entry name" value="F1-ATPase_delta"/>
    <property type="match status" value="1"/>
</dbReference>
<evidence type="ECO:0000313" key="9">
    <source>
        <dbReference type="EMBL" id="GAX61513.1"/>
    </source>
</evidence>
<keyword evidence="10" id="KW-1185">Reference proteome</keyword>
<organism evidence="9 10">
    <name type="scientific">Candidatus Scalindua japonica</name>
    <dbReference type="NCBI Taxonomy" id="1284222"/>
    <lineage>
        <taxon>Bacteria</taxon>
        <taxon>Pseudomonadati</taxon>
        <taxon>Planctomycetota</taxon>
        <taxon>Candidatus Brocadiia</taxon>
        <taxon>Candidatus Brocadiales</taxon>
        <taxon>Candidatus Scalinduaceae</taxon>
        <taxon>Candidatus Scalindua</taxon>
    </lineage>
</organism>
<reference evidence="10" key="1">
    <citation type="journal article" date="2017" name="Environ. Microbiol. Rep.">
        <title>Genetic Diversity of Marine Anaerobic Ammonium-Oxidizing Bacteria as Revealed by Genomic and Proteomic Analyses of 'Candidatus Scalindua japonica'.</title>
        <authorList>
            <person name="Oshiki M."/>
            <person name="Mizuto K."/>
            <person name="Kimura Z."/>
            <person name="Kindaichi T."/>
            <person name="Satoh H."/>
            <person name="Okabe S."/>
        </authorList>
    </citation>
    <scope>NUCLEOTIDE SEQUENCE [LARGE SCALE GENOMIC DNA]</scope>
    <source>
        <strain evidence="10">husup-a2</strain>
    </source>
</reference>
<evidence type="ECO:0000313" key="10">
    <source>
        <dbReference type="Proteomes" id="UP000218542"/>
    </source>
</evidence>
<evidence type="ECO:0000256" key="6">
    <source>
        <dbReference type="ARBA" id="ARBA00023136"/>
    </source>
</evidence>
<keyword evidence="7" id="KW-0066">ATP synthesis</keyword>
<name>A0A286U046_9BACT</name>